<dbReference type="FunFam" id="2.40.50.100:FF:000020">
    <property type="entry name" value="50S ribosomal protein L27"/>
    <property type="match status" value="1"/>
</dbReference>
<dbReference type="GO" id="GO:0006412">
    <property type="term" value="P:translation"/>
    <property type="evidence" value="ECO:0007669"/>
    <property type="project" value="InterPro"/>
</dbReference>
<protein>
    <recommendedName>
        <fullName evidence="4">Large ribosomal subunit protein bL27</fullName>
    </recommendedName>
    <alternativeName>
        <fullName evidence="5">50S ribosomal protein L27</fullName>
    </alternativeName>
</protein>
<comment type="caution">
    <text evidence="6">The sequence shown here is derived from an EMBL/GenBank/DDBJ whole genome shotgun (WGS) entry which is preliminary data.</text>
</comment>
<dbReference type="PATRIC" id="fig|1618442.3.peg.608"/>
<accession>A0A0G0ZDH2</accession>
<reference evidence="6 7" key="1">
    <citation type="journal article" date="2015" name="Nature">
        <title>rRNA introns, odd ribosomes, and small enigmatic genomes across a large radiation of phyla.</title>
        <authorList>
            <person name="Brown C.T."/>
            <person name="Hug L.A."/>
            <person name="Thomas B.C."/>
            <person name="Sharon I."/>
            <person name="Castelle C.J."/>
            <person name="Singh A."/>
            <person name="Wilkins M.J."/>
            <person name="Williams K.H."/>
            <person name="Banfield J.F."/>
        </authorList>
    </citation>
    <scope>NUCLEOTIDE SEQUENCE [LARGE SCALE GENOMIC DNA]</scope>
</reference>
<evidence type="ECO:0000313" key="6">
    <source>
        <dbReference type="EMBL" id="KKS46772.1"/>
    </source>
</evidence>
<dbReference type="GO" id="GO:0003735">
    <property type="term" value="F:structural constituent of ribosome"/>
    <property type="evidence" value="ECO:0007669"/>
    <property type="project" value="InterPro"/>
</dbReference>
<evidence type="ECO:0000256" key="5">
    <source>
        <dbReference type="ARBA" id="ARBA00035477"/>
    </source>
</evidence>
<evidence type="ECO:0000256" key="3">
    <source>
        <dbReference type="ARBA" id="ARBA00023274"/>
    </source>
</evidence>
<dbReference type="InterPro" id="IPR001684">
    <property type="entry name" value="Ribosomal_bL27"/>
</dbReference>
<dbReference type="PANTHER" id="PTHR15893">
    <property type="entry name" value="RIBOSOMAL PROTEIN L27"/>
    <property type="match status" value="1"/>
</dbReference>
<dbReference type="EMBL" id="LCDD01000013">
    <property type="protein sequence ID" value="KKS46772.1"/>
    <property type="molecule type" value="Genomic_DNA"/>
</dbReference>
<keyword evidence="3" id="KW-0687">Ribonucleoprotein</keyword>
<comment type="similarity">
    <text evidence="1">Belongs to the bacterial ribosomal protein bL27 family.</text>
</comment>
<dbReference type="GO" id="GO:1990904">
    <property type="term" value="C:ribonucleoprotein complex"/>
    <property type="evidence" value="ECO:0007669"/>
    <property type="project" value="UniProtKB-KW"/>
</dbReference>
<dbReference type="InterPro" id="IPR018261">
    <property type="entry name" value="Ribosomal_bL27_CS"/>
</dbReference>
<keyword evidence="2 6" id="KW-0689">Ribosomal protein</keyword>
<dbReference type="Pfam" id="PF01016">
    <property type="entry name" value="Ribosomal_L27"/>
    <property type="match status" value="1"/>
</dbReference>
<gene>
    <name evidence="6" type="ORF">UV09_C0013G0005</name>
</gene>
<dbReference type="PROSITE" id="PS00831">
    <property type="entry name" value="RIBOSOMAL_L27"/>
    <property type="match status" value="1"/>
</dbReference>
<evidence type="ECO:0000256" key="1">
    <source>
        <dbReference type="ARBA" id="ARBA00010797"/>
    </source>
</evidence>
<dbReference type="NCBIfam" id="TIGR00062">
    <property type="entry name" value="L27"/>
    <property type="match status" value="1"/>
</dbReference>
<name>A0A0G0ZDH2_9BACT</name>
<dbReference type="PRINTS" id="PR00063">
    <property type="entry name" value="RIBOSOMALL27"/>
</dbReference>
<dbReference type="Proteomes" id="UP000034320">
    <property type="component" value="Unassembled WGS sequence"/>
</dbReference>
<dbReference type="AlphaFoldDB" id="A0A0G0ZDH2"/>
<dbReference type="SUPFAM" id="SSF110324">
    <property type="entry name" value="Ribosomal L27 protein-like"/>
    <property type="match status" value="1"/>
</dbReference>
<dbReference type="PANTHER" id="PTHR15893:SF0">
    <property type="entry name" value="LARGE RIBOSOMAL SUBUNIT PROTEIN BL27M"/>
    <property type="match status" value="1"/>
</dbReference>
<proteinExistence type="inferred from homology"/>
<dbReference type="GO" id="GO:0005840">
    <property type="term" value="C:ribosome"/>
    <property type="evidence" value="ECO:0007669"/>
    <property type="project" value="UniProtKB-KW"/>
</dbReference>
<evidence type="ECO:0000256" key="2">
    <source>
        <dbReference type="ARBA" id="ARBA00022980"/>
    </source>
</evidence>
<organism evidence="6 7">
    <name type="scientific">Candidatus Gottesmanbacteria bacterium GW2011_GWA2_42_18</name>
    <dbReference type="NCBI Taxonomy" id="1618442"/>
    <lineage>
        <taxon>Bacteria</taxon>
        <taxon>Candidatus Gottesmaniibacteriota</taxon>
    </lineage>
</organism>
<evidence type="ECO:0000256" key="4">
    <source>
        <dbReference type="ARBA" id="ARBA00035175"/>
    </source>
</evidence>
<sequence length="81" mass="8725">MAHIKTGGTTKGNRDSVSKRLGVKIYAGGKVIPGNIIIRQRGTKFHPGNGVKMGKDHTLYAVKSGVVSFLRHLDRKIVTVG</sequence>
<evidence type="ECO:0000313" key="7">
    <source>
        <dbReference type="Proteomes" id="UP000034320"/>
    </source>
</evidence>
<dbReference type="Gene3D" id="2.40.50.100">
    <property type="match status" value="1"/>
</dbReference>